<protein>
    <submittedName>
        <fullName evidence="1">Glycosyl transferase</fullName>
    </submittedName>
</protein>
<reference evidence="1" key="1">
    <citation type="submission" date="2021-08" db="EMBL/GenBank/DDBJ databases">
        <title>Hoeflea bacterium WL0058 sp. nov., isolated from the sediment.</title>
        <authorList>
            <person name="Wang L."/>
            <person name="Zhang D."/>
        </authorList>
    </citation>
    <scope>NUCLEOTIDE SEQUENCE</scope>
    <source>
        <strain evidence="1">WL0058</strain>
    </source>
</reference>
<keyword evidence="1" id="KW-0808">Transferase</keyword>
<name>A0AAE3D2B0_9HYPH</name>
<dbReference type="InterPro" id="IPR029044">
    <property type="entry name" value="Nucleotide-diphossugar_trans"/>
</dbReference>
<keyword evidence="2" id="KW-1185">Reference proteome</keyword>
<evidence type="ECO:0000313" key="2">
    <source>
        <dbReference type="Proteomes" id="UP001196509"/>
    </source>
</evidence>
<dbReference type="Gene3D" id="3.90.550.10">
    <property type="entry name" value="Spore Coat Polysaccharide Biosynthesis Protein SpsA, Chain A"/>
    <property type="match status" value="1"/>
</dbReference>
<accession>A0AAE3D2B0</accession>
<dbReference type="RefSeq" id="WP_220229018.1">
    <property type="nucleotide sequence ID" value="NZ_JAICBX010000002.1"/>
</dbReference>
<gene>
    <name evidence="1" type="ORF">K1W69_14445</name>
</gene>
<comment type="caution">
    <text evidence="1">The sequence shown here is derived from an EMBL/GenBank/DDBJ whole genome shotgun (WGS) entry which is preliminary data.</text>
</comment>
<dbReference type="SUPFAM" id="SSF53448">
    <property type="entry name" value="Nucleotide-diphospho-sugar transferases"/>
    <property type="match status" value="1"/>
</dbReference>
<proteinExistence type="predicted"/>
<dbReference type="Proteomes" id="UP001196509">
    <property type="component" value="Unassembled WGS sequence"/>
</dbReference>
<dbReference type="EMBL" id="JAICBX010000002">
    <property type="protein sequence ID" value="MBW8638393.1"/>
    <property type="molecule type" value="Genomic_DNA"/>
</dbReference>
<dbReference type="GO" id="GO:0016740">
    <property type="term" value="F:transferase activity"/>
    <property type="evidence" value="ECO:0007669"/>
    <property type="project" value="UniProtKB-KW"/>
</dbReference>
<dbReference type="AlphaFoldDB" id="A0AAE3D2B0"/>
<sequence>MGDFHQNGSVATLHNLTRTPVEELERQLKLFSGTRKITLILPSLFSELEGPALSNIVDELSGAQYINHVVIGLDRADKDQFAYAREYFSRLPQRHDILWHDGPRLQAIDKELSDADLAPLEPGKGRNVWYCIGYTLASRNSDVVALHDCDIVTYSREMLARLVYPVANPAFPYQFCKGFYPRIADGKLNGRVSRLLVTPLLLALQRVSGHHEYVDYLQGFRYPLAGEFAMRTAILPDIRIPSDWGLEIGVLSEVWRNLSKRLVCQVDISDAYDHKHQPLSQDDPQRGLSRMSTDISKALFRKLATDGMIFSQETFRTLKATYYRTALDLIEMYYNDAVINGLYVDRHIEEAAVELFAGNIVEAGHTFLENPMETPFIPNWSRVQAANPDLVRKLEEAVRADNS</sequence>
<organism evidence="1 2">
    <name type="scientific">Flavimaribacter sediminis</name>
    <dbReference type="NCBI Taxonomy" id="2865987"/>
    <lineage>
        <taxon>Bacteria</taxon>
        <taxon>Pseudomonadati</taxon>
        <taxon>Pseudomonadota</taxon>
        <taxon>Alphaproteobacteria</taxon>
        <taxon>Hyphomicrobiales</taxon>
        <taxon>Rhizobiaceae</taxon>
        <taxon>Flavimaribacter</taxon>
    </lineage>
</organism>
<evidence type="ECO:0000313" key="1">
    <source>
        <dbReference type="EMBL" id="MBW8638393.1"/>
    </source>
</evidence>